<dbReference type="AlphaFoldDB" id="A0A060H6F6"/>
<reference evidence="1 2" key="1">
    <citation type="submission" date="2013-08" db="EMBL/GenBank/DDBJ databases">
        <authorList>
            <person name="Stouthamer R."/>
            <person name="Nunney L."/>
        </authorList>
    </citation>
    <scope>NUCLEOTIDE SEQUENCE [LARGE SCALE GENOMIC DNA]</scope>
    <source>
        <strain evidence="2">ann-1</strain>
    </source>
</reference>
<evidence type="ECO:0000313" key="1">
    <source>
        <dbReference type="EMBL" id="AIC10885.1"/>
    </source>
</evidence>
<gene>
    <name evidence="1" type="ORF">D934_00015</name>
</gene>
<sequence>MGKRVRCSLQLGQPFRFPFSVFRFPFSVFRFPFSVFRFPFSVFRFPFSVFRFPFSVAWVCLCWPLSLLTKASAADSKVGKVIIVLQSRFFIEWLSRPLNDDILRCNTAVIVVLLRSMWCNAFVALRQETAYSNGAAWIVMSLQKLMPRVY</sequence>
<organism evidence="1 2">
    <name type="scientific">Xylella fastidiosa subsp. sandyi Ann-1</name>
    <dbReference type="NCBI Taxonomy" id="155920"/>
    <lineage>
        <taxon>Bacteria</taxon>
        <taxon>Pseudomonadati</taxon>
        <taxon>Pseudomonadota</taxon>
        <taxon>Gammaproteobacteria</taxon>
        <taxon>Lysobacterales</taxon>
        <taxon>Lysobacteraceae</taxon>
        <taxon>Xylella</taxon>
    </lineage>
</organism>
<accession>A0A060H6F6</accession>
<protein>
    <submittedName>
        <fullName evidence="1">Uncharacterized protein</fullName>
    </submittedName>
</protein>
<dbReference type="HOGENOM" id="CLU_1739823_0_0_6"/>
<name>A0A060H6F6_XYLFS</name>
<dbReference type="KEGG" id="xfs:D934_00015"/>
<evidence type="ECO:0000313" key="2">
    <source>
        <dbReference type="Proteomes" id="UP000027215"/>
    </source>
</evidence>
<proteinExistence type="predicted"/>
<dbReference type="EMBL" id="CP006696">
    <property type="protein sequence ID" value="AIC10885.1"/>
    <property type="molecule type" value="Genomic_DNA"/>
</dbReference>
<dbReference type="PATRIC" id="fig|155920.8.peg.6"/>
<dbReference type="Proteomes" id="UP000027215">
    <property type="component" value="Chromosome"/>
</dbReference>